<dbReference type="Gene3D" id="3.60.21.10">
    <property type="match status" value="1"/>
</dbReference>
<accession>A0A3B0V768</accession>
<dbReference type="InterPro" id="IPR004843">
    <property type="entry name" value="Calcineurin-like_PHP"/>
</dbReference>
<dbReference type="SUPFAM" id="SSF56300">
    <property type="entry name" value="Metallo-dependent phosphatases"/>
    <property type="match status" value="1"/>
</dbReference>
<dbReference type="Pfam" id="PF00149">
    <property type="entry name" value="Metallophos"/>
    <property type="match status" value="1"/>
</dbReference>
<reference evidence="3" key="1">
    <citation type="submission" date="2018-06" db="EMBL/GenBank/DDBJ databases">
        <authorList>
            <person name="Zhirakovskaya E."/>
        </authorList>
    </citation>
    <scope>NUCLEOTIDE SEQUENCE</scope>
</reference>
<name>A0A3B0V768_9ZZZZ</name>
<dbReference type="PIRSF" id="PIRSF033091">
    <property type="entry name" value="Pesterase_YhaO"/>
    <property type="match status" value="1"/>
</dbReference>
<protein>
    <submittedName>
        <fullName evidence="3">DNA repair exonuclease family protein YhaO</fullName>
    </submittedName>
</protein>
<keyword evidence="1" id="KW-0378">Hydrolase</keyword>
<dbReference type="InterPro" id="IPR041796">
    <property type="entry name" value="Mre11_N"/>
</dbReference>
<dbReference type="CDD" id="cd00840">
    <property type="entry name" value="MPP_Mre11_N"/>
    <property type="match status" value="1"/>
</dbReference>
<keyword evidence="3" id="KW-0540">Nuclease</keyword>
<dbReference type="PANTHER" id="PTHR30337">
    <property type="entry name" value="COMPONENT OF ATP-DEPENDENT DSDNA EXONUCLEASE"/>
    <property type="match status" value="1"/>
</dbReference>
<keyword evidence="3" id="KW-0269">Exonuclease</keyword>
<dbReference type="InterPro" id="IPR014576">
    <property type="entry name" value="Pesterase_YhaO"/>
</dbReference>
<gene>
    <name evidence="3" type="ORF">MNBD_DELTA04-339</name>
</gene>
<evidence type="ECO:0000259" key="2">
    <source>
        <dbReference type="Pfam" id="PF00149"/>
    </source>
</evidence>
<organism evidence="3">
    <name type="scientific">hydrothermal vent metagenome</name>
    <dbReference type="NCBI Taxonomy" id="652676"/>
    <lineage>
        <taxon>unclassified sequences</taxon>
        <taxon>metagenomes</taxon>
        <taxon>ecological metagenomes</taxon>
    </lineage>
</organism>
<feature type="domain" description="Calcineurin-like phosphoesterase" evidence="2">
    <location>
        <begin position="3"/>
        <end position="196"/>
    </location>
</feature>
<evidence type="ECO:0000256" key="1">
    <source>
        <dbReference type="ARBA" id="ARBA00022801"/>
    </source>
</evidence>
<evidence type="ECO:0000313" key="3">
    <source>
        <dbReference type="EMBL" id="VAW39458.1"/>
    </source>
</evidence>
<dbReference type="InterPro" id="IPR050535">
    <property type="entry name" value="DNA_Repair-Maintenance_Comp"/>
</dbReference>
<sequence>MVRFIHTADIHLDSPLQGLEAHEDAPVEEIRGATRRAFDNLVELAIEEEVDFVLIAGDLYDGDWKDYNTGLFFVGRMGRLDRAGIRVFIILGNHDAASRITRTMPLPDNVTLLSSRKPQTVLLDDLGVAIHGQSYPSRAVTENLVAQYPRKDPDYFNIGLLHTALTGRPGHEPYAPCTVDDLLAKGYDYWALGHIHLREVVSAEPLIVFPGNIQGRHIRETGVKGATLVTVEDGCITAAEPKELDVLRWAVCRVDLAGCETGEAVYEQVRSAMAKEQSAADGRTLALRLHLQGGCPLHAELHARSAGWVEEFRGIAAGLGNVWLEKVKFNTTRKTSLEEIVGEDTPLAGLLQAVEGLEFGDAALAGLVPDLANLKTKLPVELLAADSLLESRPEQLAELRGTVKEFLIARLIRHGGET</sequence>
<dbReference type="AlphaFoldDB" id="A0A3B0V768"/>
<proteinExistence type="predicted"/>
<dbReference type="InterPro" id="IPR029052">
    <property type="entry name" value="Metallo-depent_PP-like"/>
</dbReference>
<dbReference type="PANTHER" id="PTHR30337:SF7">
    <property type="entry name" value="PHOSPHOESTERASE"/>
    <property type="match status" value="1"/>
</dbReference>
<dbReference type="GO" id="GO:0004527">
    <property type="term" value="F:exonuclease activity"/>
    <property type="evidence" value="ECO:0007669"/>
    <property type="project" value="UniProtKB-KW"/>
</dbReference>
<dbReference type="EMBL" id="UOEY01000075">
    <property type="protein sequence ID" value="VAW39458.1"/>
    <property type="molecule type" value="Genomic_DNA"/>
</dbReference>